<keyword evidence="2 12" id="KW-0597">Phosphoprotein</keyword>
<dbReference type="SUPFAM" id="SSF110304">
    <property type="entry name" value="Coronavirus RNA-binding domain"/>
    <property type="match status" value="1"/>
</dbReference>
<dbReference type="InterPro" id="IPR042548">
    <property type="entry name" value="NCAP_aCoV"/>
</dbReference>
<keyword evidence="10 13" id="KW-0687">Ribonucleoprotein</keyword>
<evidence type="ECO:0000256" key="7">
    <source>
        <dbReference type="ARBA" id="ARBA00023015"/>
    </source>
</evidence>
<keyword evidence="4" id="KW-1040">Host Golgi apparatus</keyword>
<evidence type="ECO:0000256" key="3">
    <source>
        <dbReference type="ARBA" id="ARBA00022765"/>
    </source>
</evidence>
<sequence>MSSVTFQGRGRRGRTPYSHYAPLIVSDDKPLFKVLANDAVPQGLSGVTKDQQIGYWNEQPRWRMRRGERVDLNSKWHFYYLGTGPHEDVPFRKRTEGVFWVAIGGAKAEPTGLGTRKPNVKPLEPNFKSGLPNNVEIVEPTTPQNSRQNSRSRSRGPQSRNQSNSRDESQSRNNKRDQSNNRNQSKGRSQSRNQSNDRDNGSSRDDLIDAVKEALKSLGIGQNHPQKRQNDNQSGSRTPKNKSRSNSKQRDPDNKPEWRKTPTDNIEACFGPRGGFRNFGDSEMMQKGVNASGYAQIASLTPSSAAILFGGNVQTRQLADEVEITYTYKMNVPKDNPALALFIEQVDAYKNGTPKEQRVKKQKRSKSPAPPPLPNQTDGDEGEQESHYENVSDVLPPGAQVEIINEVYDDASSVRQQS</sequence>
<name>A0AA49ECE7_9NIDO</name>
<dbReference type="GO" id="GO:1990904">
    <property type="term" value="C:ribonucleoprotein complex"/>
    <property type="evidence" value="ECO:0007669"/>
    <property type="project" value="UniProtKB-KW"/>
</dbReference>
<evidence type="ECO:0000256" key="5">
    <source>
        <dbReference type="ARBA" id="ARBA00022844"/>
    </source>
</evidence>
<keyword evidence="7" id="KW-0805">Transcription regulation</keyword>
<keyword evidence="3" id="KW-0013">ADP-ribosylation</keyword>
<dbReference type="InterPro" id="IPR037179">
    <property type="entry name" value="Nucleocapsid_C"/>
</dbReference>
<feature type="compositionally biased region" description="Basic and acidic residues" evidence="14">
    <location>
        <begin position="165"/>
        <end position="179"/>
    </location>
</feature>
<protein>
    <recommendedName>
        <fullName evidence="11">Nucleoprotein</fullName>
    </recommendedName>
</protein>
<dbReference type="PROSITE" id="PS51929">
    <property type="entry name" value="COV_N_CTD"/>
    <property type="match status" value="1"/>
</dbReference>
<dbReference type="InterPro" id="IPR044344">
    <property type="entry name" value="N_prot_C_CoV"/>
</dbReference>
<feature type="modified residue" description="Phosphoserine; by host" evidence="12">
    <location>
        <position position="392"/>
    </location>
</feature>
<feature type="compositionally biased region" description="Low complexity" evidence="14">
    <location>
        <begin position="144"/>
        <end position="164"/>
    </location>
</feature>
<evidence type="ECO:0000256" key="6">
    <source>
        <dbReference type="ARBA" id="ARBA00022884"/>
    </source>
</evidence>
<dbReference type="GO" id="GO:0043657">
    <property type="term" value="C:host cell"/>
    <property type="evidence" value="ECO:0007669"/>
    <property type="project" value="UniProtKB-SubCell"/>
</dbReference>
<dbReference type="GO" id="GO:0019013">
    <property type="term" value="C:viral nucleocapsid"/>
    <property type="evidence" value="ECO:0007669"/>
    <property type="project" value="UniProtKB-UniRule"/>
</dbReference>
<evidence type="ECO:0000256" key="4">
    <source>
        <dbReference type="ARBA" id="ARBA00022812"/>
    </source>
</evidence>
<feature type="region of interest" description="Disordered" evidence="14">
    <location>
        <begin position="217"/>
        <end position="274"/>
    </location>
</feature>
<evidence type="ECO:0000259" key="15">
    <source>
        <dbReference type="PROSITE" id="PS51928"/>
    </source>
</evidence>
<evidence type="ECO:0000256" key="1">
    <source>
        <dbReference type="ARBA" id="ARBA00004340"/>
    </source>
</evidence>
<feature type="region of interest" description="Disordered" evidence="14">
    <location>
        <begin position="352"/>
        <end position="396"/>
    </location>
</feature>
<organism evidence="17">
    <name type="scientific">Bat Coronavirus MrJX20</name>
    <dbReference type="NCBI Taxonomy" id="3018859"/>
    <lineage>
        <taxon>Viruses</taxon>
        <taxon>Riboviria</taxon>
        <taxon>Orthornavirae</taxon>
        <taxon>Pisuviricota</taxon>
        <taxon>Pisoniviricetes</taxon>
        <taxon>Nidovirales</taxon>
        <taxon>Cornidovirineae</taxon>
        <taxon>Coronaviridae</taxon>
        <taxon>Orthocoronavirinae</taxon>
    </lineage>
</organism>
<dbReference type="CDD" id="cd21554">
    <property type="entry name" value="CoV_N-NTD"/>
    <property type="match status" value="1"/>
</dbReference>
<evidence type="ECO:0000256" key="2">
    <source>
        <dbReference type="ARBA" id="ARBA00022553"/>
    </source>
</evidence>
<feature type="region of interest" description="Disordered" evidence="14">
    <location>
        <begin position="108"/>
        <end position="204"/>
    </location>
</feature>
<keyword evidence="5 11" id="KW-0946">Virion</keyword>
<keyword evidence="8 11" id="KW-0543">Viral nucleoprotein</keyword>
<feature type="domain" description="CoV N NTD" evidence="15">
    <location>
        <begin position="15"/>
        <end position="139"/>
    </location>
</feature>
<feature type="compositionally biased region" description="Basic and acidic residues" evidence="14">
    <location>
        <begin position="195"/>
        <end position="204"/>
    </location>
</feature>
<dbReference type="PROSITE" id="PS51928">
    <property type="entry name" value="COV_N_NTD"/>
    <property type="match status" value="1"/>
</dbReference>
<evidence type="ECO:0000256" key="13">
    <source>
        <dbReference type="PROSITE-ProRule" id="PRU01276"/>
    </source>
</evidence>
<dbReference type="SUPFAM" id="SSF103068">
    <property type="entry name" value="Nucleocapsid protein dimerization domain"/>
    <property type="match status" value="1"/>
</dbReference>
<dbReference type="CDD" id="cd21595">
    <property type="entry name" value="CoV_N-CTD"/>
    <property type="match status" value="1"/>
</dbReference>
<dbReference type="PIRSF" id="PIRSF003888">
    <property type="entry name" value="Corona_nucleocap"/>
    <property type="match status" value="1"/>
</dbReference>
<evidence type="ECO:0000259" key="16">
    <source>
        <dbReference type="PROSITE" id="PS51929"/>
    </source>
</evidence>
<evidence type="ECO:0000313" key="17">
    <source>
        <dbReference type="EMBL" id="WCC62863.1"/>
    </source>
</evidence>
<proteinExistence type="inferred from homology"/>
<evidence type="ECO:0000256" key="10">
    <source>
        <dbReference type="ARBA" id="ARBA00023274"/>
    </source>
</evidence>
<evidence type="ECO:0000256" key="8">
    <source>
        <dbReference type="ARBA" id="ARBA00023086"/>
    </source>
</evidence>
<gene>
    <name evidence="17" type="primary">N</name>
</gene>
<feature type="compositionally biased region" description="Basic and acidic residues" evidence="14">
    <location>
        <begin position="248"/>
        <end position="262"/>
    </location>
</feature>
<evidence type="ECO:0000256" key="12">
    <source>
        <dbReference type="PIRSR" id="PIRSR003888-1"/>
    </source>
</evidence>
<keyword evidence="6 11" id="KW-0694">RNA-binding</keyword>
<dbReference type="EMBL" id="OQ175214">
    <property type="protein sequence ID" value="WCC62863.1"/>
    <property type="molecule type" value="Genomic_RNA"/>
</dbReference>
<evidence type="ECO:0000256" key="9">
    <source>
        <dbReference type="ARBA" id="ARBA00023163"/>
    </source>
</evidence>
<accession>A0AA49ECE7</accession>
<dbReference type="HAMAP" id="MF_04095">
    <property type="entry name" value="ALPHA_CORONA_NCAP"/>
    <property type="match status" value="1"/>
</dbReference>
<feature type="domain" description="CoV N CTD" evidence="16">
    <location>
        <begin position="245"/>
        <end position="357"/>
    </location>
</feature>
<keyword evidence="9" id="KW-0804">Transcription</keyword>
<dbReference type="InterPro" id="IPR037195">
    <property type="entry name" value="Nucleocapsid_N"/>
</dbReference>
<feature type="compositionally biased region" description="Polar residues" evidence="14">
    <location>
        <begin position="180"/>
        <end position="190"/>
    </location>
</feature>
<dbReference type="GO" id="GO:0003723">
    <property type="term" value="F:RNA binding"/>
    <property type="evidence" value="ECO:0007669"/>
    <property type="project" value="UniProtKB-UniRule"/>
</dbReference>
<comment type="subcellular location">
    <subcellularLocation>
        <location evidence="1">Host cell</location>
    </subcellularLocation>
    <subcellularLocation>
        <location evidence="11">Virion</location>
    </subcellularLocation>
    <text evidence="11">Located inside the virion, complexed with the viral RNA. Probably associates with ER-derived membranes where it participates in viral RNA synthesis and virus budding.</text>
</comment>
<reference evidence="17" key="1">
    <citation type="submission" date="2023-01" db="EMBL/GenBank/DDBJ databases">
        <title>Panoramic Analysis of Coronaviruses Carried by Representative Bat Species in Southern China to Better Understand the Coronavirus Sphere.</title>
        <authorList>
            <person name="Han Y."/>
            <person name="Xu P."/>
            <person name="Wang Y."/>
            <person name="Zhao W."/>
            <person name="Wang J."/>
            <person name="Jin Q."/>
            <person name="Wu Z."/>
        </authorList>
    </citation>
    <scope>NUCLEOTIDE SEQUENCE</scope>
    <source>
        <strain evidence="17">BtMr-AlphaCoV/JX2020-Q194</strain>
    </source>
</reference>
<dbReference type="Pfam" id="PF00937">
    <property type="entry name" value="CoV_nucleocap"/>
    <property type="match status" value="1"/>
</dbReference>
<evidence type="ECO:0000256" key="14">
    <source>
        <dbReference type="SAM" id="MobiDB-lite"/>
    </source>
</evidence>
<dbReference type="InterPro" id="IPR001218">
    <property type="entry name" value="Nucleocap_CoV"/>
</dbReference>
<comment type="function">
    <text evidence="11">Packages the positive strand viral genome RNA into a helical ribonucleocapsid (RNP) and plays a fundamental role during virion assembly through its interactions with the viral genome and membrane protein M. Plays an important role in enhancing the efficiency of subgenomic viral RNA transcription as well as viral replication.</text>
</comment>
<evidence type="ECO:0000256" key="11">
    <source>
        <dbReference type="PIRNR" id="PIRNR003888"/>
    </source>
</evidence>
<dbReference type="InterPro" id="IPR044345">
    <property type="entry name" value="N_prot_N_CoV"/>
</dbReference>